<keyword evidence="2" id="KW-1185">Reference proteome</keyword>
<evidence type="ECO:0000313" key="2">
    <source>
        <dbReference type="Proteomes" id="UP001287356"/>
    </source>
</evidence>
<organism evidence="1 2">
    <name type="scientific">Lasiosphaeria ovina</name>
    <dbReference type="NCBI Taxonomy" id="92902"/>
    <lineage>
        <taxon>Eukaryota</taxon>
        <taxon>Fungi</taxon>
        <taxon>Dikarya</taxon>
        <taxon>Ascomycota</taxon>
        <taxon>Pezizomycotina</taxon>
        <taxon>Sordariomycetes</taxon>
        <taxon>Sordariomycetidae</taxon>
        <taxon>Sordariales</taxon>
        <taxon>Lasiosphaeriaceae</taxon>
        <taxon>Lasiosphaeria</taxon>
    </lineage>
</organism>
<reference evidence="1" key="1">
    <citation type="journal article" date="2023" name="Mol. Phylogenet. Evol.">
        <title>Genome-scale phylogeny and comparative genomics of the fungal order Sordariales.</title>
        <authorList>
            <person name="Hensen N."/>
            <person name="Bonometti L."/>
            <person name="Westerberg I."/>
            <person name="Brannstrom I.O."/>
            <person name="Guillou S."/>
            <person name="Cros-Aarteil S."/>
            <person name="Calhoun S."/>
            <person name="Haridas S."/>
            <person name="Kuo A."/>
            <person name="Mondo S."/>
            <person name="Pangilinan J."/>
            <person name="Riley R."/>
            <person name="LaButti K."/>
            <person name="Andreopoulos B."/>
            <person name="Lipzen A."/>
            <person name="Chen C."/>
            <person name="Yan M."/>
            <person name="Daum C."/>
            <person name="Ng V."/>
            <person name="Clum A."/>
            <person name="Steindorff A."/>
            <person name="Ohm R.A."/>
            <person name="Martin F."/>
            <person name="Silar P."/>
            <person name="Natvig D.O."/>
            <person name="Lalanne C."/>
            <person name="Gautier V."/>
            <person name="Ament-Velasquez S.L."/>
            <person name="Kruys A."/>
            <person name="Hutchinson M.I."/>
            <person name="Powell A.J."/>
            <person name="Barry K."/>
            <person name="Miller A.N."/>
            <person name="Grigoriev I.V."/>
            <person name="Debuchy R."/>
            <person name="Gladieux P."/>
            <person name="Hiltunen Thoren M."/>
            <person name="Johannesson H."/>
        </authorList>
    </citation>
    <scope>NUCLEOTIDE SEQUENCE</scope>
    <source>
        <strain evidence="1">CBS 958.72</strain>
    </source>
</reference>
<dbReference type="Proteomes" id="UP001287356">
    <property type="component" value="Unassembled WGS sequence"/>
</dbReference>
<evidence type="ECO:0000313" key="1">
    <source>
        <dbReference type="EMBL" id="KAK3371434.1"/>
    </source>
</evidence>
<gene>
    <name evidence="1" type="ORF">B0T24DRAFT_629021</name>
</gene>
<comment type="caution">
    <text evidence="1">The sequence shown here is derived from an EMBL/GenBank/DDBJ whole genome shotgun (WGS) entry which is preliminary data.</text>
</comment>
<sequence>MMKAVFSAQTAILKYLEEIYMPLSSQWATCYTNKVQNFAPFVSTTVFFFKSKKKKKTEYTNRRERGTRFWIPRTPVPDPLYLVGQASRDLSVCTLRACVDLSDVPVTQQPTPPSSFSREGGLDGVACDATLAKPDQAVPT</sequence>
<protein>
    <submittedName>
        <fullName evidence="1">Uncharacterized protein</fullName>
    </submittedName>
</protein>
<reference evidence="1" key="2">
    <citation type="submission" date="2023-06" db="EMBL/GenBank/DDBJ databases">
        <authorList>
            <consortium name="Lawrence Berkeley National Laboratory"/>
            <person name="Haridas S."/>
            <person name="Hensen N."/>
            <person name="Bonometti L."/>
            <person name="Westerberg I."/>
            <person name="Brannstrom I.O."/>
            <person name="Guillou S."/>
            <person name="Cros-Aarteil S."/>
            <person name="Calhoun S."/>
            <person name="Kuo A."/>
            <person name="Mondo S."/>
            <person name="Pangilinan J."/>
            <person name="Riley R."/>
            <person name="Labutti K."/>
            <person name="Andreopoulos B."/>
            <person name="Lipzen A."/>
            <person name="Chen C."/>
            <person name="Yanf M."/>
            <person name="Daum C."/>
            <person name="Ng V."/>
            <person name="Clum A."/>
            <person name="Steindorff A."/>
            <person name="Ohm R."/>
            <person name="Martin F."/>
            <person name="Silar P."/>
            <person name="Natvig D."/>
            <person name="Lalanne C."/>
            <person name="Gautier V."/>
            <person name="Ament-Velasquez S.L."/>
            <person name="Kruys A."/>
            <person name="Hutchinson M.I."/>
            <person name="Powell A.J."/>
            <person name="Barry K."/>
            <person name="Miller A.N."/>
            <person name="Grigoriev I.V."/>
            <person name="Debuchy R."/>
            <person name="Gladieux P."/>
            <person name="Thoren M.H."/>
            <person name="Johannesson H."/>
        </authorList>
    </citation>
    <scope>NUCLEOTIDE SEQUENCE</scope>
    <source>
        <strain evidence="1">CBS 958.72</strain>
    </source>
</reference>
<dbReference type="AlphaFoldDB" id="A0AAE0K7R1"/>
<proteinExistence type="predicted"/>
<dbReference type="EMBL" id="JAULSN010000005">
    <property type="protein sequence ID" value="KAK3371434.1"/>
    <property type="molecule type" value="Genomic_DNA"/>
</dbReference>
<accession>A0AAE0K7R1</accession>
<name>A0AAE0K7R1_9PEZI</name>